<dbReference type="AlphaFoldDB" id="A0A0F8W7G4"/>
<comment type="caution">
    <text evidence="1">The sequence shown here is derived from an EMBL/GenBank/DDBJ whole genome shotgun (WGS) entry which is preliminary data.</text>
</comment>
<gene>
    <name evidence="1" type="ORF">LCGC14_3101930</name>
</gene>
<reference evidence="1" key="1">
    <citation type="journal article" date="2015" name="Nature">
        <title>Complex archaea that bridge the gap between prokaryotes and eukaryotes.</title>
        <authorList>
            <person name="Spang A."/>
            <person name="Saw J.H."/>
            <person name="Jorgensen S.L."/>
            <person name="Zaremba-Niedzwiedzka K."/>
            <person name="Martijn J."/>
            <person name="Lind A.E."/>
            <person name="van Eijk R."/>
            <person name="Schleper C."/>
            <person name="Guy L."/>
            <person name="Ettema T.J."/>
        </authorList>
    </citation>
    <scope>NUCLEOTIDE SEQUENCE</scope>
</reference>
<feature type="non-terminal residue" evidence="1">
    <location>
        <position position="31"/>
    </location>
</feature>
<name>A0A0F8W7G4_9ZZZZ</name>
<dbReference type="EMBL" id="LAZR01066871">
    <property type="protein sequence ID" value="KKK52732.1"/>
    <property type="molecule type" value="Genomic_DNA"/>
</dbReference>
<organism evidence="1">
    <name type="scientific">marine sediment metagenome</name>
    <dbReference type="NCBI Taxonomy" id="412755"/>
    <lineage>
        <taxon>unclassified sequences</taxon>
        <taxon>metagenomes</taxon>
        <taxon>ecological metagenomes</taxon>
    </lineage>
</organism>
<protein>
    <submittedName>
        <fullName evidence="1">Uncharacterized protein</fullName>
    </submittedName>
</protein>
<accession>A0A0F8W7G4</accession>
<evidence type="ECO:0000313" key="1">
    <source>
        <dbReference type="EMBL" id="KKK52732.1"/>
    </source>
</evidence>
<proteinExistence type="predicted"/>
<sequence length="31" mass="3555">MARSEKKPKLPLDTWAKLMGVNPLHFNGVYI</sequence>